<feature type="region of interest" description="Disordered" evidence="1">
    <location>
        <begin position="261"/>
        <end position="296"/>
    </location>
</feature>
<protein>
    <submittedName>
        <fullName evidence="2">Uncharacterized protein</fullName>
    </submittedName>
</protein>
<feature type="region of interest" description="Disordered" evidence="1">
    <location>
        <begin position="213"/>
        <end position="239"/>
    </location>
</feature>
<accession>A0ABR0Q2F4</accession>
<name>A0ABR0Q2F4_GOSAR</name>
<dbReference type="PANTHER" id="PTHR33325:SF11">
    <property type="entry name" value="COLD SHOCK DOMAIN-CONTAINING PROTEIN 4-LIKE"/>
    <property type="match status" value="1"/>
</dbReference>
<feature type="compositionally biased region" description="Basic residues" evidence="1">
    <location>
        <begin position="221"/>
        <end position="239"/>
    </location>
</feature>
<dbReference type="Proteomes" id="UP001358586">
    <property type="component" value="Chromosome 5"/>
</dbReference>
<evidence type="ECO:0000313" key="2">
    <source>
        <dbReference type="EMBL" id="KAK5833241.1"/>
    </source>
</evidence>
<sequence length="376" mass="43466">MSNLTKLEFVALDITGNNYLSWVLDAEIHLDAKGLRETIKEGNEESTQDKAKAMIFLHHHLHEGLKTEYLTVKDPQILWANLKERYDHQKTVILSKARYEWLNLRLQDFKSVSDYNSAMFRITSQLNLCGEKITDAEMLEKIYSTFHANNVVLQTQYHEKGFQKYSELIYCLLVAEQNNELLMKNHELRPTGSGPFPEANVSLHNGQELKETHHANSSVRGHGRGRGRGRGHRYGYGRGGRFKNSHSYQKWDWKNCNREEKEKEGQNLVATESNTRLKHGRPIGSKDKNPRKKKGAKINDGKIKEKMIILGSPEETIDMTGRIFSEENQVPDNEEISIDYVMSGIKWNRNQIDVDDIFTYNVALDVINNKEDYEPK</sequence>
<evidence type="ECO:0000256" key="1">
    <source>
        <dbReference type="SAM" id="MobiDB-lite"/>
    </source>
</evidence>
<dbReference type="EMBL" id="JARKNE010000005">
    <property type="protein sequence ID" value="KAK5833241.1"/>
    <property type="molecule type" value="Genomic_DNA"/>
</dbReference>
<comment type="caution">
    <text evidence="2">The sequence shown here is derived from an EMBL/GenBank/DDBJ whole genome shotgun (WGS) entry which is preliminary data.</text>
</comment>
<gene>
    <name evidence="2" type="ORF">PVK06_017060</name>
</gene>
<reference evidence="2 3" key="1">
    <citation type="submission" date="2023-03" db="EMBL/GenBank/DDBJ databases">
        <title>WGS of Gossypium arboreum.</title>
        <authorList>
            <person name="Yu D."/>
        </authorList>
    </citation>
    <scope>NUCLEOTIDE SEQUENCE [LARGE SCALE GENOMIC DNA]</scope>
    <source>
        <tissue evidence="2">Leaf</tissue>
    </source>
</reference>
<proteinExistence type="predicted"/>
<keyword evidence="3" id="KW-1185">Reference proteome</keyword>
<dbReference type="PANTHER" id="PTHR33325">
    <property type="entry name" value="ZINC FINGER, CCHC-TYPE-RELATED"/>
    <property type="match status" value="1"/>
</dbReference>
<organism evidence="2 3">
    <name type="scientific">Gossypium arboreum</name>
    <name type="common">Tree cotton</name>
    <name type="synonym">Gossypium nanking</name>
    <dbReference type="NCBI Taxonomy" id="29729"/>
    <lineage>
        <taxon>Eukaryota</taxon>
        <taxon>Viridiplantae</taxon>
        <taxon>Streptophyta</taxon>
        <taxon>Embryophyta</taxon>
        <taxon>Tracheophyta</taxon>
        <taxon>Spermatophyta</taxon>
        <taxon>Magnoliopsida</taxon>
        <taxon>eudicotyledons</taxon>
        <taxon>Gunneridae</taxon>
        <taxon>Pentapetalae</taxon>
        <taxon>rosids</taxon>
        <taxon>malvids</taxon>
        <taxon>Malvales</taxon>
        <taxon>Malvaceae</taxon>
        <taxon>Malvoideae</taxon>
        <taxon>Gossypium</taxon>
    </lineage>
</organism>
<evidence type="ECO:0000313" key="3">
    <source>
        <dbReference type="Proteomes" id="UP001358586"/>
    </source>
</evidence>